<dbReference type="InterPro" id="IPR035965">
    <property type="entry name" value="PAS-like_dom_sf"/>
</dbReference>
<proteinExistence type="predicted"/>
<evidence type="ECO:0000259" key="2">
    <source>
        <dbReference type="SMART" id="SM00091"/>
    </source>
</evidence>
<evidence type="ECO:0000313" key="4">
    <source>
        <dbReference type="Proteomes" id="UP000061489"/>
    </source>
</evidence>
<keyword evidence="4" id="KW-1185">Reference proteome</keyword>
<feature type="transmembrane region" description="Helical" evidence="1">
    <location>
        <begin position="18"/>
        <end position="36"/>
    </location>
</feature>
<evidence type="ECO:0000256" key="1">
    <source>
        <dbReference type="SAM" id="Phobius"/>
    </source>
</evidence>
<dbReference type="CDD" id="cd00130">
    <property type="entry name" value="PAS"/>
    <property type="match status" value="1"/>
</dbReference>
<sequence length="336" mass="37275">MDSTSTHPSGWHRLWPGLWVPLVILIVGVASTAFTAHQESHRARQLAEAHYQAEHQALVHLLLARAPGRVSDDALAQRATRDWLQAVFSNALPPSLGVRVDTLARHTKRPLFQIRTQGPIDPTLALRTEVSSENFSWMLTTVPARALLEHASDNALRNVWMAGGCLTLVATVLALVQCRRLHTKAKQLWEMELREAGFDQQVNNLQVEKTILRRALDDSEQRSRDLVALSGAIIGELDETGHIGFISPQLADLLERAPADLAGQPFEKLMVANCRENFRRALSAARADQSIERIDVPLRHGDGESTVEVTLRILALTDPVHGLSGFRLSAVPHPWH</sequence>
<dbReference type="HOGENOM" id="CLU_846781_0_0_6"/>
<dbReference type="GO" id="GO:0016301">
    <property type="term" value="F:kinase activity"/>
    <property type="evidence" value="ECO:0007669"/>
    <property type="project" value="UniProtKB-KW"/>
</dbReference>
<dbReference type="EMBL" id="CP007151">
    <property type="protein sequence ID" value="AHI29494.1"/>
    <property type="molecule type" value="Genomic_DNA"/>
</dbReference>
<dbReference type="SMART" id="SM00091">
    <property type="entry name" value="PAS"/>
    <property type="match status" value="1"/>
</dbReference>
<keyword evidence="1" id="KW-1133">Transmembrane helix</keyword>
<dbReference type="SUPFAM" id="SSF55785">
    <property type="entry name" value="PYP-like sensor domain (PAS domain)"/>
    <property type="match status" value="1"/>
</dbReference>
<dbReference type="AlphaFoldDB" id="W5YKW7"/>
<dbReference type="RefSeq" id="WP_041342154.1">
    <property type="nucleotide sequence ID" value="NZ_CP007151.1"/>
</dbReference>
<gene>
    <name evidence="3" type="ORF">AU14_15710</name>
</gene>
<accession>W5YKW7</accession>
<keyword evidence="1" id="KW-0472">Membrane</keyword>
<protein>
    <submittedName>
        <fullName evidence="3">Histidine kinase</fullName>
    </submittedName>
</protein>
<organism evidence="3 4">
    <name type="scientific">Marinobacter similis</name>
    <dbReference type="NCBI Taxonomy" id="1420916"/>
    <lineage>
        <taxon>Bacteria</taxon>
        <taxon>Pseudomonadati</taxon>
        <taxon>Pseudomonadota</taxon>
        <taxon>Gammaproteobacteria</taxon>
        <taxon>Pseudomonadales</taxon>
        <taxon>Marinobacteraceae</taxon>
        <taxon>Marinobacter</taxon>
    </lineage>
</organism>
<feature type="domain" description="PAS" evidence="2">
    <location>
        <begin position="221"/>
        <end position="287"/>
    </location>
</feature>
<dbReference type="Proteomes" id="UP000061489">
    <property type="component" value="Chromosome"/>
</dbReference>
<dbReference type="Gene3D" id="3.30.450.20">
    <property type="entry name" value="PAS domain"/>
    <property type="match status" value="1"/>
</dbReference>
<dbReference type="OrthoDB" id="6347338at2"/>
<dbReference type="InterPro" id="IPR000014">
    <property type="entry name" value="PAS"/>
</dbReference>
<keyword evidence="3" id="KW-0808">Transferase</keyword>
<dbReference type="KEGG" id="msx:AU14_15710"/>
<dbReference type="STRING" id="1420916.AU14_15710"/>
<evidence type="ECO:0000313" key="3">
    <source>
        <dbReference type="EMBL" id="AHI29494.1"/>
    </source>
</evidence>
<reference evidence="3 4" key="1">
    <citation type="journal article" date="2014" name="Genome Announc.">
        <title>Draft Genome Sequences of Marinobacter similis A3d10T and Marinobacter salarius R9SW1T.</title>
        <authorList>
            <person name="Ivanova E.P."/>
            <person name="Ng H.J."/>
            <person name="Webb H.K."/>
            <person name="Feng G."/>
            <person name="Oshima K."/>
            <person name="Hattori M."/>
            <person name="Ohkuma M."/>
            <person name="Sergeev A.F."/>
            <person name="Mikhailov V.V."/>
            <person name="Crawford R.J."/>
            <person name="Sawabe T."/>
        </authorList>
    </citation>
    <scope>NUCLEOTIDE SEQUENCE [LARGE SCALE GENOMIC DNA]</scope>
    <source>
        <strain evidence="3 4">A3d10</strain>
    </source>
</reference>
<name>W5YKW7_9GAMM</name>
<keyword evidence="3" id="KW-0418">Kinase</keyword>
<keyword evidence="1" id="KW-0812">Transmembrane</keyword>
<feature type="transmembrane region" description="Helical" evidence="1">
    <location>
        <begin position="155"/>
        <end position="176"/>
    </location>
</feature>